<evidence type="ECO:0000313" key="8">
    <source>
        <dbReference type="Proteomes" id="UP001152320"/>
    </source>
</evidence>
<evidence type="ECO:0000256" key="2">
    <source>
        <dbReference type="ARBA" id="ARBA00022692"/>
    </source>
</evidence>
<accession>A0A9Q0YK81</accession>
<feature type="transmembrane region" description="Helical" evidence="5">
    <location>
        <begin position="258"/>
        <end position="279"/>
    </location>
</feature>
<keyword evidence="3 5" id="KW-1133">Transmembrane helix</keyword>
<dbReference type="OrthoDB" id="306876at2759"/>
<comment type="subcellular location">
    <subcellularLocation>
        <location evidence="1">Membrane</location>
        <topology evidence="1">Multi-pass membrane protein</topology>
    </subcellularLocation>
</comment>
<dbReference type="InterPro" id="IPR000620">
    <property type="entry name" value="EamA_dom"/>
</dbReference>
<feature type="transmembrane region" description="Helical" evidence="5">
    <location>
        <begin position="165"/>
        <end position="188"/>
    </location>
</feature>
<evidence type="ECO:0000256" key="1">
    <source>
        <dbReference type="ARBA" id="ARBA00004141"/>
    </source>
</evidence>
<evidence type="ECO:0000256" key="3">
    <source>
        <dbReference type="ARBA" id="ARBA00022989"/>
    </source>
</evidence>
<dbReference type="PANTHER" id="PTHR22911">
    <property type="entry name" value="ACYL-MALONYL CONDENSING ENZYME-RELATED"/>
    <property type="match status" value="1"/>
</dbReference>
<sequence length="314" mass="34379">MSLQQDKYAGPRMEEEETSGIFKRMGLVWAILSAASLTIEMELLTKLTLDFPLSQVLFFRQASLLPFVLFLPWTEGEDYDWYDLFLNMLFGFGDTIGKAASVAALTFISPGNVSAIAFNKSIPVSIIACIFLGEFFDVVDGALAVANCIGLILIAKGVSESSEDFSYITGVMLSLTAMAAFILLYFVARVLANRKKAEPCLLSFMAGWIGVVFSSIFLTVTSSWHFPETLNDGLLILSSACATMFHFYALTRALKTENMLFVAAGLSTTIPLTYCYDGLFNGIAFAWETILGACLTTGSTLLLYAKTYCREISA</sequence>
<gene>
    <name evidence="7" type="ORF">HOLleu_39451</name>
</gene>
<proteinExistence type="predicted"/>
<dbReference type="EMBL" id="JAIZAY010000021">
    <property type="protein sequence ID" value="KAJ8022064.1"/>
    <property type="molecule type" value="Genomic_DNA"/>
</dbReference>
<feature type="domain" description="EamA" evidence="6">
    <location>
        <begin position="25"/>
        <end position="154"/>
    </location>
</feature>
<name>A0A9Q0YK81_HOLLE</name>
<feature type="transmembrane region" description="Helical" evidence="5">
    <location>
        <begin position="51"/>
        <end position="72"/>
    </location>
</feature>
<keyword evidence="8" id="KW-1185">Reference proteome</keyword>
<evidence type="ECO:0000259" key="6">
    <source>
        <dbReference type="Pfam" id="PF00892"/>
    </source>
</evidence>
<keyword evidence="4 5" id="KW-0472">Membrane</keyword>
<dbReference type="GO" id="GO:0016020">
    <property type="term" value="C:membrane"/>
    <property type="evidence" value="ECO:0007669"/>
    <property type="project" value="UniProtKB-SubCell"/>
</dbReference>
<dbReference type="Pfam" id="PF00892">
    <property type="entry name" value="EamA"/>
    <property type="match status" value="1"/>
</dbReference>
<protein>
    <recommendedName>
        <fullName evidence="6">EamA domain-containing protein</fullName>
    </recommendedName>
</protein>
<dbReference type="InterPro" id="IPR037185">
    <property type="entry name" value="EmrE-like"/>
</dbReference>
<evidence type="ECO:0000256" key="5">
    <source>
        <dbReference type="SAM" id="Phobius"/>
    </source>
</evidence>
<feature type="transmembrane region" description="Helical" evidence="5">
    <location>
        <begin position="84"/>
        <end position="108"/>
    </location>
</feature>
<feature type="transmembrane region" description="Helical" evidence="5">
    <location>
        <begin position="200"/>
        <end position="221"/>
    </location>
</feature>
<feature type="transmembrane region" description="Helical" evidence="5">
    <location>
        <begin position="285"/>
        <end position="305"/>
    </location>
</feature>
<organism evidence="7 8">
    <name type="scientific">Holothuria leucospilota</name>
    <name type="common">Black long sea cucumber</name>
    <name type="synonym">Mertensiothuria leucospilota</name>
    <dbReference type="NCBI Taxonomy" id="206669"/>
    <lineage>
        <taxon>Eukaryota</taxon>
        <taxon>Metazoa</taxon>
        <taxon>Echinodermata</taxon>
        <taxon>Eleutherozoa</taxon>
        <taxon>Echinozoa</taxon>
        <taxon>Holothuroidea</taxon>
        <taxon>Aspidochirotacea</taxon>
        <taxon>Aspidochirotida</taxon>
        <taxon>Holothuriidae</taxon>
        <taxon>Holothuria</taxon>
    </lineage>
</organism>
<feature type="transmembrane region" description="Helical" evidence="5">
    <location>
        <begin position="233"/>
        <end position="251"/>
    </location>
</feature>
<evidence type="ECO:0000256" key="4">
    <source>
        <dbReference type="ARBA" id="ARBA00023136"/>
    </source>
</evidence>
<reference evidence="7" key="1">
    <citation type="submission" date="2021-10" db="EMBL/GenBank/DDBJ databases">
        <title>Tropical sea cucumber genome reveals ecological adaptation and Cuvierian tubules defense mechanism.</title>
        <authorList>
            <person name="Chen T."/>
        </authorList>
    </citation>
    <scope>NUCLEOTIDE SEQUENCE</scope>
    <source>
        <strain evidence="7">Nanhai2018</strain>
        <tissue evidence="7">Muscle</tissue>
    </source>
</reference>
<comment type="caution">
    <text evidence="7">The sequence shown here is derived from an EMBL/GenBank/DDBJ whole genome shotgun (WGS) entry which is preliminary data.</text>
</comment>
<dbReference type="SUPFAM" id="SSF103481">
    <property type="entry name" value="Multidrug resistance efflux transporter EmrE"/>
    <property type="match status" value="1"/>
</dbReference>
<dbReference type="Proteomes" id="UP001152320">
    <property type="component" value="Chromosome 21"/>
</dbReference>
<dbReference type="AlphaFoldDB" id="A0A9Q0YK81"/>
<keyword evidence="2 5" id="KW-0812">Transmembrane</keyword>
<evidence type="ECO:0000313" key="7">
    <source>
        <dbReference type="EMBL" id="KAJ8022064.1"/>
    </source>
</evidence>
<dbReference type="PANTHER" id="PTHR22911:SF6">
    <property type="entry name" value="SOLUTE CARRIER FAMILY 35 MEMBER G1"/>
    <property type="match status" value="1"/>
</dbReference>